<reference evidence="3 4" key="1">
    <citation type="submission" date="2015-09" db="EMBL/GenBank/DDBJ databases">
        <title>Sorangium comparison.</title>
        <authorList>
            <person name="Zaburannyi N."/>
            <person name="Bunk B."/>
            <person name="Overmann J."/>
            <person name="Mueller R."/>
        </authorList>
    </citation>
    <scope>NUCLEOTIDE SEQUENCE [LARGE SCALE GENOMIC DNA]</scope>
    <source>
        <strain evidence="3 4">So ce836</strain>
    </source>
</reference>
<dbReference type="InterPro" id="IPR023210">
    <property type="entry name" value="NADP_OxRdtase_dom"/>
</dbReference>
<dbReference type="InterPro" id="IPR050791">
    <property type="entry name" value="Aldo-Keto_reductase"/>
</dbReference>
<dbReference type="GO" id="GO:0005737">
    <property type="term" value="C:cytoplasm"/>
    <property type="evidence" value="ECO:0007669"/>
    <property type="project" value="TreeGrafter"/>
</dbReference>
<dbReference type="SUPFAM" id="SSF51430">
    <property type="entry name" value="NAD(P)-linked oxidoreductase"/>
    <property type="match status" value="1"/>
</dbReference>
<evidence type="ECO:0000313" key="3">
    <source>
        <dbReference type="EMBL" id="AUX34223.1"/>
    </source>
</evidence>
<dbReference type="GO" id="GO:0016491">
    <property type="term" value="F:oxidoreductase activity"/>
    <property type="evidence" value="ECO:0007669"/>
    <property type="project" value="UniProtKB-KW"/>
</dbReference>
<evidence type="ECO:0000259" key="2">
    <source>
        <dbReference type="Pfam" id="PF00248"/>
    </source>
</evidence>
<protein>
    <submittedName>
        <fullName evidence="3">Aldo/keto reductase</fullName>
    </submittedName>
</protein>
<sequence length="335" mass="35264">MTTTNTTKLGKTGPSVFPLALGCMSMAGGSAYGASDEAESIATIHAALDRGVNVLDTGDFYGMGKNEMLVGRAIKDRRDKVVLSVKYGGLRAPDGAFLGFDARPIATKSFLAHSLSRLGVDYIDIYRPARLDPAVPIEDTIGAIADMVKAGYVRHIALSEVGVETIRRAAKVHPIVDLQIEYAIVSRGPEATIFPALAELGIAVTAYGVLSRGLLAGSKPAGAGDMRAHLPRFSGENGRKNQALVDAFIRLAERRGVTPAQLAVAWVRAKGAAQGVTVIPTMGARTRKQLEDALAGLEIALSPADVAELEAAVPAEQIAGDRYPAPMMAMLDSEK</sequence>
<keyword evidence="1" id="KW-0560">Oxidoreductase</keyword>
<dbReference type="AlphaFoldDB" id="A0A4P2QXE3"/>
<feature type="domain" description="NADP-dependent oxidoreductase" evidence="2">
    <location>
        <begin position="19"/>
        <end position="312"/>
    </location>
</feature>
<dbReference type="Gene3D" id="3.20.20.100">
    <property type="entry name" value="NADP-dependent oxidoreductase domain"/>
    <property type="match status" value="1"/>
</dbReference>
<dbReference type="PANTHER" id="PTHR43625">
    <property type="entry name" value="AFLATOXIN B1 ALDEHYDE REDUCTASE"/>
    <property type="match status" value="1"/>
</dbReference>
<organism evidence="3 4">
    <name type="scientific">Sorangium cellulosum</name>
    <name type="common">Polyangium cellulosum</name>
    <dbReference type="NCBI Taxonomy" id="56"/>
    <lineage>
        <taxon>Bacteria</taxon>
        <taxon>Pseudomonadati</taxon>
        <taxon>Myxococcota</taxon>
        <taxon>Polyangia</taxon>
        <taxon>Polyangiales</taxon>
        <taxon>Polyangiaceae</taxon>
        <taxon>Sorangium</taxon>
    </lineage>
</organism>
<gene>
    <name evidence="3" type="ORF">SOCE836_063930</name>
</gene>
<evidence type="ECO:0000256" key="1">
    <source>
        <dbReference type="ARBA" id="ARBA00023002"/>
    </source>
</evidence>
<dbReference type="RefSeq" id="WP_129577464.1">
    <property type="nucleotide sequence ID" value="NZ_CP012672.1"/>
</dbReference>
<dbReference type="EMBL" id="CP012672">
    <property type="protein sequence ID" value="AUX34223.1"/>
    <property type="molecule type" value="Genomic_DNA"/>
</dbReference>
<accession>A0A4P2QXE3</accession>
<evidence type="ECO:0000313" key="4">
    <source>
        <dbReference type="Proteomes" id="UP000295497"/>
    </source>
</evidence>
<dbReference type="Pfam" id="PF00248">
    <property type="entry name" value="Aldo_ket_red"/>
    <property type="match status" value="1"/>
</dbReference>
<name>A0A4P2QXE3_SORCE</name>
<dbReference type="Proteomes" id="UP000295497">
    <property type="component" value="Chromosome"/>
</dbReference>
<dbReference type="InterPro" id="IPR036812">
    <property type="entry name" value="NAD(P)_OxRdtase_dom_sf"/>
</dbReference>
<dbReference type="PANTHER" id="PTHR43625:SF40">
    <property type="entry name" value="ALDO-KETO REDUCTASE YAKC [NADP(+)]"/>
    <property type="match status" value="1"/>
</dbReference>
<proteinExistence type="predicted"/>